<keyword evidence="7" id="KW-1185">Reference proteome</keyword>
<dbReference type="GO" id="GO:0005975">
    <property type="term" value="P:carbohydrate metabolic process"/>
    <property type="evidence" value="ECO:0007669"/>
    <property type="project" value="InterPro"/>
</dbReference>
<gene>
    <name evidence="6" type="ORF">BDV40DRAFT_83887</name>
</gene>
<feature type="domain" description="Glycoside hydrolase family 31 TIM barrel" evidence="4">
    <location>
        <begin position="283"/>
        <end position="639"/>
    </location>
</feature>
<dbReference type="EMBL" id="ML738770">
    <property type="protein sequence ID" value="KAE8156248.1"/>
    <property type="molecule type" value="Genomic_DNA"/>
</dbReference>
<feature type="chain" id="PRO_5025023235" evidence="3">
    <location>
        <begin position="32"/>
        <end position="758"/>
    </location>
</feature>
<proteinExistence type="inferred from homology"/>
<dbReference type="CDD" id="cd14752">
    <property type="entry name" value="GH31_N"/>
    <property type="match status" value="1"/>
</dbReference>
<dbReference type="InterPro" id="IPR000322">
    <property type="entry name" value="Glyco_hydro_31_TIM"/>
</dbReference>
<dbReference type="Gene3D" id="2.60.40.1760">
    <property type="entry name" value="glycosyl hydrolase (family 31)"/>
    <property type="match status" value="1"/>
</dbReference>
<evidence type="ECO:0000313" key="7">
    <source>
        <dbReference type="Proteomes" id="UP000326950"/>
    </source>
</evidence>
<dbReference type="Proteomes" id="UP000326950">
    <property type="component" value="Unassembled WGS sequence"/>
</dbReference>
<organism evidence="6 7">
    <name type="scientific">Aspergillus tamarii</name>
    <dbReference type="NCBI Taxonomy" id="41984"/>
    <lineage>
        <taxon>Eukaryota</taxon>
        <taxon>Fungi</taxon>
        <taxon>Dikarya</taxon>
        <taxon>Ascomycota</taxon>
        <taxon>Pezizomycotina</taxon>
        <taxon>Eurotiomycetes</taxon>
        <taxon>Eurotiomycetidae</taxon>
        <taxon>Eurotiales</taxon>
        <taxon>Aspergillaceae</taxon>
        <taxon>Aspergillus</taxon>
        <taxon>Aspergillus subgen. Circumdati</taxon>
    </lineage>
</organism>
<protein>
    <submittedName>
        <fullName evidence="6">Glycosyl hydrolases family 31-domain-containing protein</fullName>
    </submittedName>
</protein>
<reference evidence="6 7" key="1">
    <citation type="submission" date="2019-04" db="EMBL/GenBank/DDBJ databases">
        <title>Friends and foes A comparative genomics study of 23 Aspergillus species from section Flavi.</title>
        <authorList>
            <consortium name="DOE Joint Genome Institute"/>
            <person name="Kjaerbolling I."/>
            <person name="Vesth T."/>
            <person name="Frisvad J.C."/>
            <person name="Nybo J.L."/>
            <person name="Theobald S."/>
            <person name="Kildgaard S."/>
            <person name="Isbrandt T."/>
            <person name="Kuo A."/>
            <person name="Sato A."/>
            <person name="Lyhne E.K."/>
            <person name="Kogle M.E."/>
            <person name="Wiebenga A."/>
            <person name="Kun R.S."/>
            <person name="Lubbers R.J."/>
            <person name="Makela M.R."/>
            <person name="Barry K."/>
            <person name="Chovatia M."/>
            <person name="Clum A."/>
            <person name="Daum C."/>
            <person name="Haridas S."/>
            <person name="He G."/>
            <person name="LaButti K."/>
            <person name="Lipzen A."/>
            <person name="Mondo S."/>
            <person name="Riley R."/>
            <person name="Salamov A."/>
            <person name="Simmons B.A."/>
            <person name="Magnuson J.K."/>
            <person name="Henrissat B."/>
            <person name="Mortensen U.H."/>
            <person name="Larsen T.O."/>
            <person name="Devries R.P."/>
            <person name="Grigoriev I.V."/>
            <person name="Machida M."/>
            <person name="Baker S.E."/>
            <person name="Andersen M.R."/>
        </authorList>
    </citation>
    <scope>NUCLEOTIDE SEQUENCE [LARGE SCALE GENOMIC DNA]</scope>
    <source>
        <strain evidence="6 7">CBS 117626</strain>
    </source>
</reference>
<dbReference type="InterPro" id="IPR011013">
    <property type="entry name" value="Gal_mutarotase_sf_dom"/>
</dbReference>
<keyword evidence="2" id="KW-0326">Glycosidase</keyword>
<dbReference type="GO" id="GO:0004553">
    <property type="term" value="F:hydrolase activity, hydrolyzing O-glycosyl compounds"/>
    <property type="evidence" value="ECO:0007669"/>
    <property type="project" value="InterPro"/>
</dbReference>
<dbReference type="Pfam" id="PF21365">
    <property type="entry name" value="Glyco_hydro_31_3rd"/>
    <property type="match status" value="1"/>
</dbReference>
<dbReference type="SUPFAM" id="SSF51011">
    <property type="entry name" value="Glycosyl hydrolase domain"/>
    <property type="match status" value="1"/>
</dbReference>
<evidence type="ECO:0000313" key="6">
    <source>
        <dbReference type="EMBL" id="KAE8156248.1"/>
    </source>
</evidence>
<dbReference type="Gene3D" id="3.20.20.80">
    <property type="entry name" value="Glycosidases"/>
    <property type="match status" value="1"/>
</dbReference>
<evidence type="ECO:0000259" key="4">
    <source>
        <dbReference type="Pfam" id="PF01055"/>
    </source>
</evidence>
<evidence type="ECO:0000256" key="1">
    <source>
        <dbReference type="ARBA" id="ARBA00007806"/>
    </source>
</evidence>
<name>A0A5N6UCF2_ASPTM</name>
<accession>A0A5N6UCF2</accession>
<feature type="domain" description="Glycosyl hydrolase family 31 C-terminal" evidence="5">
    <location>
        <begin position="650"/>
        <end position="744"/>
    </location>
</feature>
<dbReference type="SUPFAM" id="SSF51445">
    <property type="entry name" value="(Trans)glycosidases"/>
    <property type="match status" value="1"/>
</dbReference>
<dbReference type="InterPro" id="IPR048395">
    <property type="entry name" value="Glyco_hydro_31_C"/>
</dbReference>
<dbReference type="AlphaFoldDB" id="A0A5N6UCF2"/>
<dbReference type="SUPFAM" id="SSF74650">
    <property type="entry name" value="Galactose mutarotase-like"/>
    <property type="match status" value="1"/>
</dbReference>
<dbReference type="OrthoDB" id="10070917at2759"/>
<dbReference type="PANTHER" id="PTHR43863:SF2">
    <property type="entry name" value="MALTASE-GLUCOAMYLASE"/>
    <property type="match status" value="1"/>
</dbReference>
<comment type="similarity">
    <text evidence="1 2">Belongs to the glycosyl hydrolase 31 family.</text>
</comment>
<feature type="signal peptide" evidence="3">
    <location>
        <begin position="1"/>
        <end position="31"/>
    </location>
</feature>
<evidence type="ECO:0000256" key="3">
    <source>
        <dbReference type="SAM" id="SignalP"/>
    </source>
</evidence>
<evidence type="ECO:0000256" key="2">
    <source>
        <dbReference type="RuleBase" id="RU361185"/>
    </source>
</evidence>
<dbReference type="InterPro" id="IPR017853">
    <property type="entry name" value="GH"/>
</dbReference>
<dbReference type="Pfam" id="PF01055">
    <property type="entry name" value="Glyco_hydro_31_2nd"/>
    <property type="match status" value="1"/>
</dbReference>
<keyword evidence="3" id="KW-0732">Signal</keyword>
<sequence length="758" mass="85387">MPAQASIPRLLSKMYRWLVALTVCAAQLVLATPIQTRDSDYFLPNSTGFRMQHGFETILVQPFGYDGFRVRAWPFRPPTGHEISFIYDPPLEGFEDGQAHGLNFDTAFNGNHTVAIRNGNTIVRTSGWGGNPGGYRLAFYRVEQDGSEILLTNEYAPLKSVNPRYYSWNGPGSEFSAEFSFSTTPAEQFYGTGTQQDHLVNKKGTVIDLINFNTHIPTPVFMSNKGYAFIWNMPAEGRMEFGQLRTKLTAASTTVVDYVIVATTPGDYDTLQRRLSALTGRAPTPPDFSLGYIQSKLRYENQTELELLAQKFKDSNVPVGMFVIDYQSWRNQGDWGLDPALWPDVAAMARKVKDLTGAEIMASLWPSVSDASDNYLELQANGYLSATRDGPGTTDSWNGSYIRNVDSTNPGARKFIWSTLKRNYYDKGIKNFWIDQADGGALGEAYENNGQSTYIQSVPFALPNVLYAVGTQLSAGKYYPWAHQQAIEEGFRNVTDSKEGEACEHISLSRSGYIGSQRFCSMIWSGDITSVWETLGLQIASGLSAAATGWGWWTMDAGGFQPDPTVPWSADIDTPEYRELYVRWLQWATFVPFMRTHGQRVCDTQDAYTCNNEPWSYGEKNTPIILSYIHLRYQLGPYLRALFDQFHKTGRMIMRPLYMDFEKTDPKVSQWTQANNNVTTQQYMFGPRLLVSPITTPNVTEWPVYLPQTGQNGTKPWTYWWTNQTYAGGQTVTVPAPVEHIPVFHLGKREDILSGDVF</sequence>
<dbReference type="Gene3D" id="2.60.40.1180">
    <property type="entry name" value="Golgi alpha-mannosidase II"/>
    <property type="match status" value="1"/>
</dbReference>
<dbReference type="PANTHER" id="PTHR43863">
    <property type="entry name" value="HYDROLASE, PUTATIVE (AFU_ORTHOLOGUE AFUA_1G03140)-RELATED"/>
    <property type="match status" value="1"/>
</dbReference>
<dbReference type="InterPro" id="IPR013780">
    <property type="entry name" value="Glyco_hydro_b"/>
</dbReference>
<keyword evidence="2 6" id="KW-0378">Hydrolase</keyword>
<dbReference type="InterPro" id="IPR051816">
    <property type="entry name" value="Glycosyl_Hydrolase_31"/>
</dbReference>
<evidence type="ECO:0000259" key="5">
    <source>
        <dbReference type="Pfam" id="PF21365"/>
    </source>
</evidence>
<dbReference type="GO" id="GO:0030246">
    <property type="term" value="F:carbohydrate binding"/>
    <property type="evidence" value="ECO:0007669"/>
    <property type="project" value="InterPro"/>
</dbReference>